<comment type="subcellular location">
    <subcellularLocation>
        <location evidence="1">Cell membrane</location>
        <topology evidence="1">Multi-pass membrane protein</topology>
    </subcellularLocation>
    <subcellularLocation>
        <location evidence="9">Membrane</location>
        <topology evidence="9">Multi-pass membrane protein</topology>
    </subcellularLocation>
</comment>
<evidence type="ECO:0000259" key="15">
    <source>
        <dbReference type="Pfam" id="PF13244"/>
    </source>
</evidence>
<dbReference type="Pfam" id="PF04039">
    <property type="entry name" value="MnhB"/>
    <property type="match status" value="1"/>
</dbReference>
<evidence type="ECO:0000256" key="6">
    <source>
        <dbReference type="ARBA" id="ARBA00022989"/>
    </source>
</evidence>
<dbReference type="GO" id="GO:0015297">
    <property type="term" value="F:antiporter activity"/>
    <property type="evidence" value="ECO:0007669"/>
    <property type="project" value="UniProtKB-KW"/>
</dbReference>
<dbReference type="InterPro" id="IPR046806">
    <property type="entry name" value="MrpA_C/MbhE"/>
</dbReference>
<feature type="domain" description="MrpA C-terminal/MbhE" evidence="16">
    <location>
        <begin position="704"/>
        <end position="782"/>
    </location>
</feature>
<dbReference type="EMBL" id="MODZ01000002">
    <property type="protein sequence ID" value="OIJ36655.1"/>
    <property type="molecule type" value="Genomic_DNA"/>
</dbReference>
<feature type="transmembrane region" description="Helical" evidence="11">
    <location>
        <begin position="130"/>
        <end position="152"/>
    </location>
</feature>
<dbReference type="InterPro" id="IPR007182">
    <property type="entry name" value="MnhB"/>
</dbReference>
<feature type="transmembrane region" description="Helical" evidence="11">
    <location>
        <begin position="907"/>
        <end position="930"/>
    </location>
</feature>
<evidence type="ECO:0000256" key="3">
    <source>
        <dbReference type="ARBA" id="ARBA00022449"/>
    </source>
</evidence>
<feature type="transmembrane region" description="Helical" evidence="11">
    <location>
        <begin position="273"/>
        <end position="293"/>
    </location>
</feature>
<dbReference type="PRINTS" id="PR01434">
    <property type="entry name" value="NADHDHGNASE5"/>
</dbReference>
<evidence type="ECO:0000256" key="4">
    <source>
        <dbReference type="ARBA" id="ARBA00022475"/>
    </source>
</evidence>
<evidence type="ECO:0000256" key="8">
    <source>
        <dbReference type="ARBA" id="ARBA00023136"/>
    </source>
</evidence>
<feature type="transmembrane region" description="Helical" evidence="11">
    <location>
        <begin position="876"/>
        <end position="895"/>
    </location>
</feature>
<dbReference type="InterPro" id="IPR050616">
    <property type="entry name" value="CPA3_Na-H_Antiporter_A"/>
</dbReference>
<evidence type="ECO:0000259" key="16">
    <source>
        <dbReference type="Pfam" id="PF20501"/>
    </source>
</evidence>
<dbReference type="PANTHER" id="PTHR43373:SF1">
    <property type="entry name" value="NA(+)_H(+) ANTIPORTER SUBUNIT A"/>
    <property type="match status" value="1"/>
</dbReference>
<dbReference type="Proteomes" id="UP000179540">
    <property type="component" value="Unassembled WGS sequence"/>
</dbReference>
<dbReference type="Pfam" id="PF00662">
    <property type="entry name" value="Proton_antipo_N"/>
    <property type="match status" value="1"/>
</dbReference>
<dbReference type="InterPro" id="IPR001516">
    <property type="entry name" value="Proton_antipo_N"/>
</dbReference>
<feature type="transmembrane region" description="Helical" evidence="11">
    <location>
        <begin position="325"/>
        <end position="349"/>
    </location>
</feature>
<feature type="domain" description="MrpA C-terminal/MbhD" evidence="15">
    <location>
        <begin position="626"/>
        <end position="690"/>
    </location>
</feature>
<keyword evidence="7" id="KW-0406">Ion transport</keyword>
<proteinExistence type="predicted"/>
<feature type="transmembrane region" description="Helical" evidence="11">
    <location>
        <begin position="950"/>
        <end position="971"/>
    </location>
</feature>
<feature type="transmembrane region" description="Helical" evidence="11">
    <location>
        <begin position="27"/>
        <end position="49"/>
    </location>
</feature>
<keyword evidence="2" id="KW-0813">Transport</keyword>
<organism evidence="17 18">
    <name type="scientific">Rothia kristinae</name>
    <dbReference type="NCBI Taxonomy" id="37923"/>
    <lineage>
        <taxon>Bacteria</taxon>
        <taxon>Bacillati</taxon>
        <taxon>Actinomycetota</taxon>
        <taxon>Actinomycetes</taxon>
        <taxon>Micrococcales</taxon>
        <taxon>Micrococcaceae</taxon>
        <taxon>Rothia</taxon>
    </lineage>
</organism>
<feature type="transmembrane region" description="Helical" evidence="11">
    <location>
        <begin position="619"/>
        <end position="635"/>
    </location>
</feature>
<evidence type="ECO:0000256" key="1">
    <source>
        <dbReference type="ARBA" id="ARBA00004651"/>
    </source>
</evidence>
<dbReference type="GO" id="GO:0006811">
    <property type="term" value="P:monoatomic ion transport"/>
    <property type="evidence" value="ECO:0007669"/>
    <property type="project" value="UniProtKB-KW"/>
</dbReference>
<accession>A0A1S2N1W6</accession>
<dbReference type="RefSeq" id="WP_075514111.1">
    <property type="nucleotide sequence ID" value="NZ_MODZ01000002.1"/>
</dbReference>
<feature type="domain" description="NADH:quinone oxidoreductase/Mrp antiporter transmembrane" evidence="12">
    <location>
        <begin position="126"/>
        <end position="411"/>
    </location>
</feature>
<dbReference type="Pfam" id="PF00361">
    <property type="entry name" value="Proton_antipo_M"/>
    <property type="match status" value="1"/>
</dbReference>
<keyword evidence="8 11" id="KW-0472">Membrane</keyword>
<dbReference type="AlphaFoldDB" id="A0A1S2N1W6"/>
<dbReference type="InterPro" id="IPR001750">
    <property type="entry name" value="ND/Mrp_TM"/>
</dbReference>
<feature type="transmembrane region" description="Helical" evidence="11">
    <location>
        <begin position="583"/>
        <end position="604"/>
    </location>
</feature>
<feature type="transmembrane region" description="Helical" evidence="11">
    <location>
        <begin position="208"/>
        <end position="233"/>
    </location>
</feature>
<feature type="transmembrane region" description="Helical" evidence="11">
    <location>
        <begin position="107"/>
        <end position="124"/>
    </location>
</feature>
<feature type="transmembrane region" description="Helical" evidence="11">
    <location>
        <begin position="511"/>
        <end position="538"/>
    </location>
</feature>
<comment type="caution">
    <text evidence="17">The sequence shown here is derived from an EMBL/GenBank/DDBJ whole genome shotgun (WGS) entry which is preliminary data.</text>
</comment>
<dbReference type="OrthoDB" id="9811798at2"/>
<keyword evidence="5 9" id="KW-0812">Transmembrane</keyword>
<evidence type="ECO:0000256" key="11">
    <source>
        <dbReference type="SAM" id="Phobius"/>
    </source>
</evidence>
<feature type="region of interest" description="Disordered" evidence="10">
    <location>
        <begin position="988"/>
        <end position="1043"/>
    </location>
</feature>
<evidence type="ECO:0000256" key="5">
    <source>
        <dbReference type="ARBA" id="ARBA00022692"/>
    </source>
</evidence>
<protein>
    <submittedName>
        <fullName evidence="17">Na+/H+ antiporter subunit A</fullName>
    </submittedName>
</protein>
<dbReference type="Pfam" id="PF20501">
    <property type="entry name" value="MbhE"/>
    <property type="match status" value="1"/>
</dbReference>
<keyword evidence="3" id="KW-0050">Antiport</keyword>
<feature type="compositionally biased region" description="Polar residues" evidence="10">
    <location>
        <begin position="1007"/>
        <end position="1018"/>
    </location>
</feature>
<feature type="transmembrane region" description="Helical" evidence="11">
    <location>
        <begin position="409"/>
        <end position="434"/>
    </location>
</feature>
<dbReference type="NCBIfam" id="NF009284">
    <property type="entry name" value="PRK12644.1"/>
    <property type="match status" value="1"/>
</dbReference>
<keyword evidence="4" id="KW-1003">Cell membrane</keyword>
<feature type="transmembrane region" description="Helical" evidence="11">
    <location>
        <begin position="164"/>
        <end position="188"/>
    </location>
</feature>
<feature type="transmembrane region" description="Helical" evidence="11">
    <location>
        <begin position="706"/>
        <end position="726"/>
    </location>
</feature>
<evidence type="ECO:0000259" key="12">
    <source>
        <dbReference type="Pfam" id="PF00361"/>
    </source>
</evidence>
<dbReference type="GO" id="GO:0005886">
    <property type="term" value="C:plasma membrane"/>
    <property type="evidence" value="ECO:0007669"/>
    <property type="project" value="UniProtKB-SubCell"/>
</dbReference>
<feature type="transmembrane region" description="Helical" evidence="11">
    <location>
        <begin position="300"/>
        <end position="319"/>
    </location>
</feature>
<feature type="transmembrane region" description="Helical" evidence="11">
    <location>
        <begin position="75"/>
        <end position="95"/>
    </location>
</feature>
<keyword evidence="6 11" id="KW-1133">Transmembrane helix</keyword>
<feature type="transmembrane region" description="Helical" evidence="11">
    <location>
        <begin position="370"/>
        <end position="389"/>
    </location>
</feature>
<gene>
    <name evidence="17" type="ORF">BK826_01870</name>
</gene>
<evidence type="ECO:0000256" key="7">
    <source>
        <dbReference type="ARBA" id="ARBA00023065"/>
    </source>
</evidence>
<evidence type="ECO:0000259" key="13">
    <source>
        <dbReference type="Pfam" id="PF00662"/>
    </source>
</evidence>
<dbReference type="InterPro" id="IPR025383">
    <property type="entry name" value="MrpA_C/MbhD"/>
</dbReference>
<name>A0A1S2N1W6_9MICC</name>
<reference evidence="17 18" key="1">
    <citation type="submission" date="2016-10" db="EMBL/GenBank/DDBJ databases">
        <title>Draft genome sequence of strain LCT isolated from the Shenzhou X spacecraft of China.</title>
        <authorList>
            <person name="Huang B."/>
        </authorList>
    </citation>
    <scope>NUCLEOTIDE SEQUENCE [LARGE SCALE GENOMIC DNA]</scope>
    <source>
        <strain evidence="17 18">LCT-H5</strain>
    </source>
</reference>
<feature type="transmembrane region" description="Helical" evidence="11">
    <location>
        <begin position="768"/>
        <end position="786"/>
    </location>
</feature>
<dbReference type="PANTHER" id="PTHR43373">
    <property type="entry name" value="NA(+)/H(+) ANTIPORTER SUBUNIT"/>
    <property type="match status" value="1"/>
</dbReference>
<sequence length="1043" mass="110476">MTAVILAHGIAALVCPFFFRRWGRTCFYVLSLVPAVCFVWLCTLAPAVLGRGEQLSTSLPWIPSLGISLTFRMDALSWILSAMVLGVGALVLFYCAQYFRHTNQHSGRFAAELVAFAGVMFGLVTADDLMVMFVFWEVTSVLSYLLIGYANARQSARRAALQALIVTTAGGLAMFIGLVMLGNLAGTYLISQIVDTAPTWLVGADPGYLAAVVVLVLVGAGSKSALFPLHFWLPGAMAAPTPVSAFLHAAAMVKAGIYLLARLAPVLAPVQPWLPMVLGLGLFTMLFGGYAALKQHDLKLILAYGTISQLGFLAAVVGLGTPDALYAGLAMMVAHSLFKSTLFLLTGVIDHQAGTRDIRRLSGIRHRAPWLFAMAVVASASMAGIPPLLGFVAKEAVVEVGLDASHGEVAGLGAGAGWLVLLGIAVGSVLTLAYTARFLWGAFADKRPSDVLAEVRDEDGAVRPTGFHRITPAFAVAPAVLAVLCLGLGLWPEPVSAAVHAYTEQFGHGHLHLALWHGLTPALGVSGIIIACGLLLFAARRPVQSFQLALPQWPAADAVYRAVVGAIDWAAVRVTGATQRGSLSFYLAVIMVTAVLVPTVGLLLVDTPPLNPLRWTDSPAQWATVIIMIVAALIAQRARKRFLAILMVSVTGYGISLLFALRGAPDLALTQMLVETISLIAFVLALRMLPSGLWNRLGARVRHRAARVAISIGFGAFMMVLAAFALSSRITDPISLAMPQAAYEIGHGKNVVNVILVDVRAWDTFGETSVLALAATGVASLIFIAGRQDLSRARKRLDTQGLRTVTRRYAGRTDLSPGAQVANDFMDVQRDPFLVAGRTLAPENRSLMLEVVTRLIFHSILIVSLYLLLAGHNLPGGGFAGGLLAGLALALRYLAGGRYELSEASPVNAGVLLGSGLLISGAYALSPLLWGGDVFTSYAFDLHLPVFGEVHLVTALIFDIGVYLVVVGLILDVLRSLGGKIDENLEQEREASARRARGPRRIQVRRSSTVAATPSGPVTATPVDEDGEATADTAAVAGEGGRA</sequence>
<feature type="transmembrane region" description="Helical" evidence="11">
    <location>
        <begin position="473"/>
        <end position="491"/>
    </location>
</feature>
<evidence type="ECO:0000313" key="17">
    <source>
        <dbReference type="EMBL" id="OIJ36655.1"/>
    </source>
</evidence>
<evidence type="ECO:0000313" key="18">
    <source>
        <dbReference type="Proteomes" id="UP000179540"/>
    </source>
</evidence>
<feature type="transmembrane region" description="Helical" evidence="11">
    <location>
        <begin position="642"/>
        <end position="661"/>
    </location>
</feature>
<evidence type="ECO:0000259" key="14">
    <source>
        <dbReference type="Pfam" id="PF04039"/>
    </source>
</evidence>
<feature type="transmembrane region" description="Helical" evidence="11">
    <location>
        <begin position="851"/>
        <end position="870"/>
    </location>
</feature>
<feature type="compositionally biased region" description="Basic residues" evidence="10">
    <location>
        <begin position="994"/>
        <end position="1004"/>
    </location>
</feature>
<feature type="domain" description="Na+/H+ antiporter MnhB subunit-related protein" evidence="14">
    <location>
        <begin position="848"/>
        <end position="971"/>
    </location>
</feature>
<evidence type="ECO:0000256" key="10">
    <source>
        <dbReference type="SAM" id="MobiDB-lite"/>
    </source>
</evidence>
<feature type="domain" description="NADH-Ubiquinone oxidoreductase (complex I) chain 5 N-terminal" evidence="13">
    <location>
        <begin position="62"/>
        <end position="109"/>
    </location>
</feature>
<evidence type="ECO:0000256" key="2">
    <source>
        <dbReference type="ARBA" id="ARBA00022448"/>
    </source>
</evidence>
<evidence type="ECO:0000256" key="9">
    <source>
        <dbReference type="RuleBase" id="RU000320"/>
    </source>
</evidence>
<dbReference type="Pfam" id="PF13244">
    <property type="entry name" value="MbhD"/>
    <property type="match status" value="1"/>
</dbReference>